<protein>
    <submittedName>
        <fullName evidence="1">Uncharacterized protein</fullName>
    </submittedName>
</protein>
<sequence>MSTQSVSCKATRWKGWGWNGGSRWNRGVGGVFHRAREREQLFLLKRIKAFLTKGAHRSGHKVTNTIDSAGTVRLYHCGGAQRGNPKHELMVRIMHSWHGIAG</sequence>
<name>A0AAV3XZF4_9GAST</name>
<evidence type="ECO:0000313" key="1">
    <source>
        <dbReference type="EMBL" id="GFN75536.1"/>
    </source>
</evidence>
<accession>A0AAV3XZF4</accession>
<comment type="caution">
    <text evidence="1">The sequence shown here is derived from an EMBL/GenBank/DDBJ whole genome shotgun (WGS) entry which is preliminary data.</text>
</comment>
<keyword evidence="2" id="KW-1185">Reference proteome</keyword>
<reference evidence="1 2" key="1">
    <citation type="journal article" date="2021" name="Elife">
        <title>Chloroplast acquisition without the gene transfer in kleptoplastic sea slugs, Plakobranchus ocellatus.</title>
        <authorList>
            <person name="Maeda T."/>
            <person name="Takahashi S."/>
            <person name="Yoshida T."/>
            <person name="Shimamura S."/>
            <person name="Takaki Y."/>
            <person name="Nagai Y."/>
            <person name="Toyoda A."/>
            <person name="Suzuki Y."/>
            <person name="Arimoto A."/>
            <person name="Ishii H."/>
            <person name="Satoh N."/>
            <person name="Nishiyama T."/>
            <person name="Hasebe M."/>
            <person name="Maruyama T."/>
            <person name="Minagawa J."/>
            <person name="Obokata J."/>
            <person name="Shigenobu S."/>
        </authorList>
    </citation>
    <scope>NUCLEOTIDE SEQUENCE [LARGE SCALE GENOMIC DNA]</scope>
</reference>
<proteinExistence type="predicted"/>
<dbReference type="EMBL" id="BLXT01000273">
    <property type="protein sequence ID" value="GFN75536.1"/>
    <property type="molecule type" value="Genomic_DNA"/>
</dbReference>
<dbReference type="Proteomes" id="UP000735302">
    <property type="component" value="Unassembled WGS sequence"/>
</dbReference>
<evidence type="ECO:0000313" key="2">
    <source>
        <dbReference type="Proteomes" id="UP000735302"/>
    </source>
</evidence>
<organism evidence="1 2">
    <name type="scientific">Plakobranchus ocellatus</name>
    <dbReference type="NCBI Taxonomy" id="259542"/>
    <lineage>
        <taxon>Eukaryota</taxon>
        <taxon>Metazoa</taxon>
        <taxon>Spiralia</taxon>
        <taxon>Lophotrochozoa</taxon>
        <taxon>Mollusca</taxon>
        <taxon>Gastropoda</taxon>
        <taxon>Heterobranchia</taxon>
        <taxon>Euthyneura</taxon>
        <taxon>Panpulmonata</taxon>
        <taxon>Sacoglossa</taxon>
        <taxon>Placobranchoidea</taxon>
        <taxon>Plakobranchidae</taxon>
        <taxon>Plakobranchus</taxon>
    </lineage>
</organism>
<gene>
    <name evidence="1" type="ORF">PoB_000204200</name>
</gene>
<dbReference type="AlphaFoldDB" id="A0AAV3XZF4"/>